<dbReference type="SUPFAM" id="SSF52518">
    <property type="entry name" value="Thiamin diphosphate-binding fold (THDP-binding)"/>
    <property type="match status" value="2"/>
</dbReference>
<dbReference type="InterPro" id="IPR045229">
    <property type="entry name" value="TPP_enz"/>
</dbReference>
<dbReference type="PANTHER" id="PTHR18968:SF13">
    <property type="entry name" value="ACETOLACTATE SYNTHASE CATALYTIC SUBUNIT, MITOCHONDRIAL"/>
    <property type="match status" value="1"/>
</dbReference>
<dbReference type="GO" id="GO:0003984">
    <property type="term" value="F:acetolactate synthase activity"/>
    <property type="evidence" value="ECO:0007669"/>
    <property type="project" value="TreeGrafter"/>
</dbReference>
<gene>
    <name evidence="7" type="ORF">DVH02_18960</name>
</gene>
<organism evidence="7 8">
    <name type="scientific">Streptomyces corynorhini</name>
    <dbReference type="NCBI Taxonomy" id="2282652"/>
    <lineage>
        <taxon>Bacteria</taxon>
        <taxon>Bacillati</taxon>
        <taxon>Actinomycetota</taxon>
        <taxon>Actinomycetes</taxon>
        <taxon>Kitasatosporales</taxon>
        <taxon>Streptomycetaceae</taxon>
        <taxon>Streptomyces</taxon>
    </lineage>
</organism>
<feature type="domain" description="Thiamine pyrophosphate enzyme central" evidence="4">
    <location>
        <begin position="189"/>
        <end position="318"/>
    </location>
</feature>
<dbReference type="OrthoDB" id="4959782at2"/>
<dbReference type="GO" id="GO:0005948">
    <property type="term" value="C:acetolactate synthase complex"/>
    <property type="evidence" value="ECO:0007669"/>
    <property type="project" value="TreeGrafter"/>
</dbReference>
<dbReference type="Gene3D" id="3.40.50.1220">
    <property type="entry name" value="TPP-binding domain"/>
    <property type="match status" value="1"/>
</dbReference>
<evidence type="ECO:0000256" key="1">
    <source>
        <dbReference type="ARBA" id="ARBA00007812"/>
    </source>
</evidence>
<sequence>MATGGELLVSALRANGVEVVFGIPGTHNLEIYRHLGPDRLRVVTPRHEQGAGYAADGYARVTGRPGVVVTTSGPGLLNAAAAAGQAYSDSVPLLIVSPGMPLDHDRGSGLLHEVKDQSAALASVCARSRRVRTLPEMLRVVTGMFTDFALGRPRPVHLEIPCDLLAATADLTVPPAVRALPAAPSEEAVRAAAATLSEARRPALVAGGGARGAAAEVQALAELLGAPTVTTANGKGVLPEDHPLALGAGLHLPEVREFLLGADAVLAVGTELAETDTWDAPLRLRGPLIRVDLDPDQLHRPVAAHPLAGDAATVLAALRRAVGPRTAARPRHTGAARSAVTAYGGRWRPVVGALRAALPENAVLVNDSARVCYFGALTGFSVAGPGRFLYPTGFGTLGYALPAAIGAGVGAPGRPVAVLTGDGGLQFTVNELATAVETGLPLPVVVVNNGGYGMIRQEMAERGIPPVGVDLRGPDFPALSRAYGGAGTHATSPAELRDAVERALTVPGPTVIEVPEPPG</sequence>
<feature type="domain" description="Thiamine pyrophosphate enzyme N-terminal TPP-binding" evidence="6">
    <location>
        <begin position="3"/>
        <end position="118"/>
    </location>
</feature>
<dbReference type="InterPro" id="IPR012001">
    <property type="entry name" value="Thiamin_PyroP_enz_TPP-bd_dom"/>
</dbReference>
<name>A0A370BB81_9ACTN</name>
<dbReference type="EMBL" id="QQNA01000145">
    <property type="protein sequence ID" value="RDG36685.1"/>
    <property type="molecule type" value="Genomic_DNA"/>
</dbReference>
<dbReference type="GO" id="GO:0000287">
    <property type="term" value="F:magnesium ion binding"/>
    <property type="evidence" value="ECO:0007669"/>
    <property type="project" value="InterPro"/>
</dbReference>
<dbReference type="GO" id="GO:0047435">
    <property type="term" value="F:5-guanidino-2-oxopentanoate decarboxylase activity"/>
    <property type="evidence" value="ECO:0007669"/>
    <property type="project" value="UniProtKB-EC"/>
</dbReference>
<evidence type="ECO:0000259" key="4">
    <source>
        <dbReference type="Pfam" id="PF00205"/>
    </source>
</evidence>
<dbReference type="GO" id="GO:0009097">
    <property type="term" value="P:isoleucine biosynthetic process"/>
    <property type="evidence" value="ECO:0007669"/>
    <property type="project" value="TreeGrafter"/>
</dbReference>
<comment type="similarity">
    <text evidence="1 3">Belongs to the TPP enzyme family.</text>
</comment>
<dbReference type="InterPro" id="IPR012000">
    <property type="entry name" value="Thiamin_PyroP_enz_cen_dom"/>
</dbReference>
<feature type="domain" description="Thiamine pyrophosphate enzyme TPP-binding" evidence="5">
    <location>
        <begin position="380"/>
        <end position="514"/>
    </location>
</feature>
<keyword evidence="8" id="KW-1185">Reference proteome</keyword>
<dbReference type="SUPFAM" id="SSF52467">
    <property type="entry name" value="DHS-like NAD/FAD-binding domain"/>
    <property type="match status" value="1"/>
</dbReference>
<dbReference type="Pfam" id="PF02776">
    <property type="entry name" value="TPP_enzyme_N"/>
    <property type="match status" value="1"/>
</dbReference>
<dbReference type="Proteomes" id="UP000253741">
    <property type="component" value="Unassembled WGS sequence"/>
</dbReference>
<evidence type="ECO:0000256" key="2">
    <source>
        <dbReference type="ARBA" id="ARBA00023052"/>
    </source>
</evidence>
<dbReference type="EC" id="4.1.1.75" evidence="7"/>
<dbReference type="Pfam" id="PF02775">
    <property type="entry name" value="TPP_enzyme_C"/>
    <property type="match status" value="1"/>
</dbReference>
<dbReference type="RefSeq" id="WP_114625003.1">
    <property type="nucleotide sequence ID" value="NZ_QQNA01000145.1"/>
</dbReference>
<evidence type="ECO:0000259" key="6">
    <source>
        <dbReference type="Pfam" id="PF02776"/>
    </source>
</evidence>
<dbReference type="NCBIfam" id="NF005712">
    <property type="entry name" value="PRK07524.1"/>
    <property type="match status" value="1"/>
</dbReference>
<dbReference type="InterPro" id="IPR029061">
    <property type="entry name" value="THDP-binding"/>
</dbReference>
<keyword evidence="7" id="KW-0456">Lyase</keyword>
<accession>A0A370BB81</accession>
<evidence type="ECO:0000256" key="3">
    <source>
        <dbReference type="RuleBase" id="RU362132"/>
    </source>
</evidence>
<protein>
    <submittedName>
        <fullName evidence="7">5-guanidino-2-oxopentanoate decarboxylase</fullName>
        <ecNumber evidence="7">4.1.1.75</ecNumber>
    </submittedName>
</protein>
<dbReference type="CDD" id="cd07035">
    <property type="entry name" value="TPP_PYR_POX_like"/>
    <property type="match status" value="1"/>
</dbReference>
<dbReference type="GO" id="GO:0030976">
    <property type="term" value="F:thiamine pyrophosphate binding"/>
    <property type="evidence" value="ECO:0007669"/>
    <property type="project" value="InterPro"/>
</dbReference>
<keyword evidence="2 3" id="KW-0786">Thiamine pyrophosphate</keyword>
<comment type="caution">
    <text evidence="7">The sequence shown here is derived from an EMBL/GenBank/DDBJ whole genome shotgun (WGS) entry which is preliminary data.</text>
</comment>
<evidence type="ECO:0000259" key="5">
    <source>
        <dbReference type="Pfam" id="PF02775"/>
    </source>
</evidence>
<dbReference type="CDD" id="cd00568">
    <property type="entry name" value="TPP_enzymes"/>
    <property type="match status" value="1"/>
</dbReference>
<dbReference type="GO" id="GO:0050660">
    <property type="term" value="F:flavin adenine dinucleotide binding"/>
    <property type="evidence" value="ECO:0007669"/>
    <property type="project" value="TreeGrafter"/>
</dbReference>
<evidence type="ECO:0000313" key="8">
    <source>
        <dbReference type="Proteomes" id="UP000253741"/>
    </source>
</evidence>
<dbReference type="PANTHER" id="PTHR18968">
    <property type="entry name" value="THIAMINE PYROPHOSPHATE ENZYMES"/>
    <property type="match status" value="1"/>
</dbReference>
<dbReference type="Pfam" id="PF00205">
    <property type="entry name" value="TPP_enzyme_M"/>
    <property type="match status" value="1"/>
</dbReference>
<dbReference type="InterPro" id="IPR011766">
    <property type="entry name" value="TPP_enzyme_TPP-bd"/>
</dbReference>
<dbReference type="GO" id="GO:0009099">
    <property type="term" value="P:L-valine biosynthetic process"/>
    <property type="evidence" value="ECO:0007669"/>
    <property type="project" value="TreeGrafter"/>
</dbReference>
<evidence type="ECO:0000313" key="7">
    <source>
        <dbReference type="EMBL" id="RDG36685.1"/>
    </source>
</evidence>
<proteinExistence type="inferred from homology"/>
<dbReference type="Gene3D" id="3.40.50.970">
    <property type="match status" value="2"/>
</dbReference>
<reference evidence="7 8" key="1">
    <citation type="submission" date="2018-07" db="EMBL/GenBank/DDBJ databases">
        <title>Streptomyces species from bats.</title>
        <authorList>
            <person name="Dunlap C."/>
        </authorList>
    </citation>
    <scope>NUCLEOTIDE SEQUENCE [LARGE SCALE GENOMIC DNA]</scope>
    <source>
        <strain evidence="7 8">AC230</strain>
    </source>
</reference>
<dbReference type="AlphaFoldDB" id="A0A370BB81"/>
<dbReference type="InterPro" id="IPR029035">
    <property type="entry name" value="DHS-like_NAD/FAD-binding_dom"/>
</dbReference>